<proteinExistence type="inferred from homology"/>
<accession>A0A024H9B1</accession>
<dbReference type="AlphaFoldDB" id="A0A024H9B1"/>
<evidence type="ECO:0000313" key="14">
    <source>
        <dbReference type="EMBL" id="CCQ48522.1"/>
    </source>
</evidence>
<keyword evidence="6 8" id="KW-0560">Oxidoreductase</keyword>
<evidence type="ECO:0000256" key="9">
    <source>
        <dbReference type="SAM" id="MobiDB-lite"/>
    </source>
</evidence>
<dbReference type="InterPro" id="IPR006091">
    <property type="entry name" value="Acyl-CoA_Oxase/DH_mid-dom"/>
</dbReference>
<evidence type="ECO:0000259" key="13">
    <source>
        <dbReference type="Pfam" id="PF21343"/>
    </source>
</evidence>
<comment type="similarity">
    <text evidence="2 8">Belongs to the acyl-CoA dehydrogenase family.</text>
</comment>
<name>A0A024H9B1_9MICC</name>
<evidence type="ECO:0000313" key="15">
    <source>
        <dbReference type="Proteomes" id="UP000035722"/>
    </source>
</evidence>
<feature type="compositionally biased region" description="Polar residues" evidence="9">
    <location>
        <begin position="1"/>
        <end position="13"/>
    </location>
</feature>
<dbReference type="Pfam" id="PF21343">
    <property type="entry name" value="ACAD9-ACADV_C"/>
    <property type="match status" value="1"/>
</dbReference>
<feature type="domain" description="Acyl-CoA dehydrogenase/oxidase N-terminal" evidence="12">
    <location>
        <begin position="100"/>
        <end position="197"/>
    </location>
</feature>
<keyword evidence="5" id="KW-0809">Transit peptide</keyword>
<dbReference type="RefSeq" id="WP_050057311.1">
    <property type="nucleotide sequence ID" value="NZ_CAQI01000061.1"/>
</dbReference>
<organism evidence="14 15">
    <name type="scientific">Pseudarthrobacter siccitolerans</name>
    <dbReference type="NCBI Taxonomy" id="861266"/>
    <lineage>
        <taxon>Bacteria</taxon>
        <taxon>Bacillati</taxon>
        <taxon>Actinomycetota</taxon>
        <taxon>Actinomycetes</taxon>
        <taxon>Micrococcales</taxon>
        <taxon>Micrococcaceae</taxon>
        <taxon>Pseudarthrobacter</taxon>
    </lineage>
</organism>
<evidence type="ECO:0000256" key="2">
    <source>
        <dbReference type="ARBA" id="ARBA00009347"/>
    </source>
</evidence>
<evidence type="ECO:0000256" key="8">
    <source>
        <dbReference type="RuleBase" id="RU362125"/>
    </source>
</evidence>
<comment type="catalytic activity">
    <reaction evidence="7">
        <text>a 2,3-saturated acyl-CoA + A = a 2,3-dehydroacyl-CoA + AH2</text>
        <dbReference type="Rhea" id="RHEA:48608"/>
        <dbReference type="ChEBI" id="CHEBI:13193"/>
        <dbReference type="ChEBI" id="CHEBI:17499"/>
        <dbReference type="ChEBI" id="CHEBI:60015"/>
        <dbReference type="ChEBI" id="CHEBI:65111"/>
    </reaction>
</comment>
<feature type="domain" description="Acyl-CoA dehydrogenase/oxidase C-terminal" evidence="10">
    <location>
        <begin position="316"/>
        <end position="474"/>
    </location>
</feature>
<dbReference type="InterPro" id="IPR036250">
    <property type="entry name" value="AcylCo_DH-like_C"/>
</dbReference>
<evidence type="ECO:0000259" key="12">
    <source>
        <dbReference type="Pfam" id="PF02771"/>
    </source>
</evidence>
<dbReference type="GO" id="GO:0006631">
    <property type="term" value="P:fatty acid metabolic process"/>
    <property type="evidence" value="ECO:0007669"/>
    <property type="project" value="UniProtKB-ARBA"/>
</dbReference>
<dbReference type="InterPro" id="IPR009075">
    <property type="entry name" value="AcylCo_DH/oxidase_C"/>
</dbReference>
<dbReference type="PANTHER" id="PTHR43884:SF9">
    <property type="entry name" value="COMPLEX I ASSEMBLY FACTOR ACAD9, MITOCHONDRIAL"/>
    <property type="match status" value="1"/>
</dbReference>
<keyword evidence="3 8" id="KW-0285">Flavoprotein</keyword>
<dbReference type="Pfam" id="PF00441">
    <property type="entry name" value="Acyl-CoA_dh_1"/>
    <property type="match status" value="1"/>
</dbReference>
<dbReference type="FunFam" id="1.10.540.10:FF:000001">
    <property type="entry name" value="Very long-chain-specific acyl-CoA dehydrogenase, mitochondrial"/>
    <property type="match status" value="1"/>
</dbReference>
<feature type="region of interest" description="Disordered" evidence="9">
    <location>
        <begin position="1"/>
        <end position="39"/>
    </location>
</feature>
<reference evidence="15" key="1">
    <citation type="journal article" date="2014" name="Genome Announc.">
        <title>Genome Sequence of Arthrobacter siccitolerans 4J27, a Xeroprotectant-Producing Desiccation-Tolerant Microorganism.</title>
        <authorList>
            <person name="Manzanera M."/>
            <person name="Santa-Cruz-Calvo L."/>
            <person name="Vilchez J.I."/>
            <person name="Garcia-Fontana C."/>
            <person name="Silva-Castro G.A."/>
            <person name="Calvo C."/>
            <person name="Gonzalez-Lopez J."/>
        </authorList>
    </citation>
    <scope>NUCLEOTIDE SEQUENCE [LARGE SCALE GENOMIC DNA]</scope>
    <source>
        <strain evidence="15">4J27</strain>
    </source>
</reference>
<dbReference type="Gene3D" id="1.20.140.10">
    <property type="entry name" value="Butyryl-CoA Dehydrogenase, subunit A, domain 3"/>
    <property type="match status" value="2"/>
</dbReference>
<evidence type="ECO:0000256" key="4">
    <source>
        <dbReference type="ARBA" id="ARBA00022827"/>
    </source>
</evidence>
<dbReference type="Gene3D" id="2.40.110.10">
    <property type="entry name" value="Butyryl-CoA Dehydrogenase, subunit A, domain 2"/>
    <property type="match status" value="1"/>
</dbReference>
<dbReference type="SUPFAM" id="SSF56645">
    <property type="entry name" value="Acyl-CoA dehydrogenase NM domain-like"/>
    <property type="match status" value="1"/>
</dbReference>
<dbReference type="InterPro" id="IPR049448">
    <property type="entry name" value="ACAD9/ACADV-like_C"/>
</dbReference>
<feature type="domain" description="ACAD9/ACADV-like C-terminal" evidence="13">
    <location>
        <begin position="557"/>
        <end position="627"/>
    </location>
</feature>
<evidence type="ECO:0000256" key="5">
    <source>
        <dbReference type="ARBA" id="ARBA00022946"/>
    </source>
</evidence>
<sequence>MSSATDSPFQTSPAPAGLSATPTDAAAEETPVPAGKIGAGVTADEARAVAEAARETGWDRPSFAKGLYLGSFDLSLVHPWPTPDPADVERGEAFMARLTEYARTMDGRIIERDALIPDEYLKGLADLGVFGMKIPAEYGGLGLSLVYYGRALALLGSVHPSLGALLSAHQSIGVPEPVKVFGTAEQKQEFLPRCSAGAVTAFLLTEPDVGSDPARMGSTATPTDDGEAYLLDGVKLWTTNGVIAELVVVMAVVPARTDADGTRHKGGISAFVVDMDSPGITVENRNAFMGLRGIENGVTRFHQVRVPAANRLGREGQGLKIALTTLNTGRLSIPALCVASGRWSLKIAREWSNARTQWGRPVGEHEAVGKKIAFIAASAFALDAVFELSAELADAGQKDVRIEAALAKLWATEISCRIADELVQIRGGRGFETAESLAARGERAVPAEQQLRDLRINRIFEGSSEIMRLLIAREAVDAHLAAAGDLASMNASLSDKAKAAVGASGFYARWLPKLVAGAGMDPRSYGEFGRLAKHLRFVERSSRKLARQTFYGMGRWQAKLERKQAFLGRVVDIGAELFAMAACCSRAEMLLHTAPEKAASAYELAEAYCEQARVRVEEYFDQLWRNTDAGDHRLSRKVLAGDYSWLEAGVLDQSEGTGPWIADASPGASHRENLHRKYR</sequence>
<evidence type="ECO:0000256" key="3">
    <source>
        <dbReference type="ARBA" id="ARBA00022630"/>
    </source>
</evidence>
<protein>
    <submittedName>
        <fullName evidence="14">Acyl-CoA dehydrogenase, N-terminal domain protein</fullName>
    </submittedName>
</protein>
<keyword evidence="4 8" id="KW-0274">FAD</keyword>
<dbReference type="SUPFAM" id="SSF47203">
    <property type="entry name" value="Acyl-CoA dehydrogenase C-terminal domain-like"/>
    <property type="match status" value="1"/>
</dbReference>
<dbReference type="InterPro" id="IPR046373">
    <property type="entry name" value="Acyl-CoA_Oxase/DH_mid-dom_sf"/>
</dbReference>
<keyword evidence="15" id="KW-1185">Reference proteome</keyword>
<dbReference type="InterPro" id="IPR037069">
    <property type="entry name" value="AcylCoA_DH/ox_N_sf"/>
</dbReference>
<dbReference type="Pfam" id="PF02770">
    <property type="entry name" value="Acyl-CoA_dh_M"/>
    <property type="match status" value="1"/>
</dbReference>
<feature type="domain" description="Acyl-CoA oxidase/dehydrogenase middle" evidence="11">
    <location>
        <begin position="201"/>
        <end position="304"/>
    </location>
</feature>
<comment type="cofactor">
    <cofactor evidence="1 8">
        <name>FAD</name>
        <dbReference type="ChEBI" id="CHEBI:57692"/>
    </cofactor>
</comment>
<dbReference type="PANTHER" id="PTHR43884">
    <property type="entry name" value="ACYL-COA DEHYDROGENASE"/>
    <property type="match status" value="1"/>
</dbReference>
<comment type="caution">
    <text evidence="14">The sequence shown here is derived from an EMBL/GenBank/DDBJ whole genome shotgun (WGS) entry which is preliminary data.</text>
</comment>
<dbReference type="EMBL" id="CAQI01000061">
    <property type="protein sequence ID" value="CCQ48522.1"/>
    <property type="molecule type" value="Genomic_DNA"/>
</dbReference>
<dbReference type="InterPro" id="IPR013786">
    <property type="entry name" value="AcylCoA_DH/ox_N"/>
</dbReference>
<evidence type="ECO:0000256" key="6">
    <source>
        <dbReference type="ARBA" id="ARBA00023002"/>
    </source>
</evidence>
<feature type="compositionally biased region" description="Low complexity" evidence="9">
    <location>
        <begin position="20"/>
        <end position="34"/>
    </location>
</feature>
<evidence type="ECO:0000256" key="1">
    <source>
        <dbReference type="ARBA" id="ARBA00001974"/>
    </source>
</evidence>
<dbReference type="GO" id="GO:0050660">
    <property type="term" value="F:flavin adenine dinucleotide binding"/>
    <property type="evidence" value="ECO:0007669"/>
    <property type="project" value="InterPro"/>
</dbReference>
<evidence type="ECO:0000259" key="11">
    <source>
        <dbReference type="Pfam" id="PF02770"/>
    </source>
</evidence>
<dbReference type="Gene3D" id="1.10.540.10">
    <property type="entry name" value="Acyl-CoA dehydrogenase/oxidase, N-terminal domain"/>
    <property type="match status" value="1"/>
</dbReference>
<dbReference type="InterPro" id="IPR009100">
    <property type="entry name" value="AcylCoA_DH/oxidase_NM_dom_sf"/>
</dbReference>
<evidence type="ECO:0000259" key="10">
    <source>
        <dbReference type="Pfam" id="PF00441"/>
    </source>
</evidence>
<dbReference type="FunFam" id="1.20.140.10:FF:000019">
    <property type="entry name" value="Acyl-CoA dehydrogenase"/>
    <property type="match status" value="1"/>
</dbReference>
<dbReference type="Pfam" id="PF02771">
    <property type="entry name" value="Acyl-CoA_dh_N"/>
    <property type="match status" value="1"/>
</dbReference>
<dbReference type="Proteomes" id="UP000035722">
    <property type="component" value="Unassembled WGS sequence"/>
</dbReference>
<gene>
    <name evidence="14" type="primary">fadE10</name>
    <name evidence="14" type="ORF">ARTSIC4J27_4529</name>
</gene>
<evidence type="ECO:0000256" key="7">
    <source>
        <dbReference type="ARBA" id="ARBA00052546"/>
    </source>
</evidence>
<dbReference type="GO" id="GO:0003995">
    <property type="term" value="F:acyl-CoA dehydrogenase activity"/>
    <property type="evidence" value="ECO:0007669"/>
    <property type="project" value="TreeGrafter"/>
</dbReference>
<dbReference type="STRING" id="861266.ARTSIC4J27_4529"/>